<evidence type="ECO:0000256" key="10">
    <source>
        <dbReference type="PROSITE-ProRule" id="PRU01360"/>
    </source>
</evidence>
<dbReference type="PROSITE" id="PS52016">
    <property type="entry name" value="TONB_DEPENDENT_REC_3"/>
    <property type="match status" value="1"/>
</dbReference>
<evidence type="ECO:0000259" key="13">
    <source>
        <dbReference type="Pfam" id="PF07715"/>
    </source>
</evidence>
<proteinExistence type="inferred from homology"/>
<feature type="domain" description="TonB-dependent receptor-like beta-barrel" evidence="12">
    <location>
        <begin position="317"/>
        <end position="747"/>
    </location>
</feature>
<organism evidence="14 15">
    <name type="scientific">Robiginitalea myxolifaciens</name>
    <dbReference type="NCBI Taxonomy" id="400055"/>
    <lineage>
        <taxon>Bacteria</taxon>
        <taxon>Pseudomonadati</taxon>
        <taxon>Bacteroidota</taxon>
        <taxon>Flavobacteriia</taxon>
        <taxon>Flavobacteriales</taxon>
        <taxon>Flavobacteriaceae</taxon>
        <taxon>Robiginitalea</taxon>
    </lineage>
</organism>
<keyword evidence="4 10" id="KW-0812">Transmembrane</keyword>
<name>A0A1I6G6D5_9FLAO</name>
<dbReference type="Gene3D" id="2.170.130.10">
    <property type="entry name" value="TonB-dependent receptor, plug domain"/>
    <property type="match status" value="1"/>
</dbReference>
<keyword evidence="2 10" id="KW-0813">Transport</keyword>
<reference evidence="14 15" key="1">
    <citation type="submission" date="2016-10" db="EMBL/GenBank/DDBJ databases">
        <authorList>
            <person name="de Groot N.N."/>
        </authorList>
    </citation>
    <scope>NUCLEOTIDE SEQUENCE [LARGE SCALE GENOMIC DNA]</scope>
    <source>
        <strain evidence="14 15">DSM 21019</strain>
    </source>
</reference>
<keyword evidence="7 10" id="KW-0472">Membrane</keyword>
<dbReference type="Pfam" id="PF07715">
    <property type="entry name" value="Plug"/>
    <property type="match status" value="1"/>
</dbReference>
<evidence type="ECO:0000256" key="1">
    <source>
        <dbReference type="ARBA" id="ARBA00004571"/>
    </source>
</evidence>
<evidence type="ECO:0000256" key="8">
    <source>
        <dbReference type="ARBA" id="ARBA00023170"/>
    </source>
</evidence>
<comment type="similarity">
    <text evidence="10 11">Belongs to the TonB-dependent receptor family.</text>
</comment>
<keyword evidence="3 10" id="KW-1134">Transmembrane beta strand</keyword>
<dbReference type="AlphaFoldDB" id="A0A1I6G6D5"/>
<dbReference type="GO" id="GO:0009279">
    <property type="term" value="C:cell outer membrane"/>
    <property type="evidence" value="ECO:0007669"/>
    <property type="project" value="UniProtKB-SubCell"/>
</dbReference>
<dbReference type="InterPro" id="IPR036942">
    <property type="entry name" value="Beta-barrel_TonB_sf"/>
</dbReference>
<dbReference type="PANTHER" id="PTHR30069">
    <property type="entry name" value="TONB-DEPENDENT OUTER MEMBRANE RECEPTOR"/>
    <property type="match status" value="1"/>
</dbReference>
<dbReference type="InterPro" id="IPR039426">
    <property type="entry name" value="TonB-dep_rcpt-like"/>
</dbReference>
<evidence type="ECO:0000256" key="2">
    <source>
        <dbReference type="ARBA" id="ARBA00022448"/>
    </source>
</evidence>
<dbReference type="GO" id="GO:0015344">
    <property type="term" value="F:siderophore uptake transmembrane transporter activity"/>
    <property type="evidence" value="ECO:0007669"/>
    <property type="project" value="TreeGrafter"/>
</dbReference>
<dbReference type="PANTHER" id="PTHR30069:SF29">
    <property type="entry name" value="HEMOGLOBIN AND HEMOGLOBIN-HAPTOGLOBIN-BINDING PROTEIN 1-RELATED"/>
    <property type="match status" value="1"/>
</dbReference>
<dbReference type="GO" id="GO:0044718">
    <property type="term" value="P:siderophore transmembrane transport"/>
    <property type="evidence" value="ECO:0007669"/>
    <property type="project" value="TreeGrafter"/>
</dbReference>
<dbReference type="InterPro" id="IPR012910">
    <property type="entry name" value="Plug_dom"/>
</dbReference>
<dbReference type="Gene3D" id="2.40.170.20">
    <property type="entry name" value="TonB-dependent receptor, beta-barrel domain"/>
    <property type="match status" value="1"/>
</dbReference>
<evidence type="ECO:0000256" key="5">
    <source>
        <dbReference type="ARBA" id="ARBA00022729"/>
    </source>
</evidence>
<dbReference type="EMBL" id="FOYQ01000001">
    <property type="protein sequence ID" value="SFR37710.1"/>
    <property type="molecule type" value="Genomic_DNA"/>
</dbReference>
<evidence type="ECO:0000259" key="12">
    <source>
        <dbReference type="Pfam" id="PF00593"/>
    </source>
</evidence>
<keyword evidence="5" id="KW-0732">Signal</keyword>
<sequence length="774" mass="86643">MPLGDVAVFNRDRTKTAISEADGTCDLSAFSSRERISFRHIGYQTLIETKNAILRSGGRLYMEIKPEELPEVVMSVSRWEQQKREVPQKVESIDASSIALANPQTAADVLMQSGKVFVQKSQFGGGSPMIRGFATNRVLLSVDGVRMNNAIFRGGNLQNVISIDPYTLSNTEVLFGPGSVIYGSDAIGGVMNFYTRSPRLIAEDSLRVSGTAAYRTATASWEQTLHGKLELSRQKWASLSSLTFNSFGDLRMGSHGPEEYLRPFYVVPGREADQLVPNPNPRRQLPSGYSQWNAMQKLIYRPGRQWEYKLGLHWSETSDFDRYDRLIRPGTEPGTLRSAEWYYGPQQWFMSNFQAKHTGRGKLYEGLKIGLAYQRFGESRNERNFNEDTLFRTEENVDALSFNLDLETRKNGPWQVFYGLEYLFNGVGSEGSAINRSDGSVQPAASRYPDGSTWQSAAGYLNLIYKPDPALSFLAGARYNHTWISATFDQEFYDFPFQDANLDNGALTGSVGMSWFPARNTQITLNGSTAFRAPNIDDIGKIFDSEPGSVVVPNPELEAEYAYNAEVGLRQNFGDKLILKGAAYYTYLVDALVRRDFELNGQRTIFYNGVLSNVQAIQNAARAYIYGFEFGFDAIMNESLGMSGNLTLSEGVEEDDSGAEYAARHVAPTFADLSLNYNAYPLKAALVLNYNGEIPFDDLALSERNKAFIYATDAQGNPYSPSWYTINLRSAYTFRQRYHLSLVLENITDQRYRTYSSGIAAPGFNLIAGLRVEL</sequence>
<dbReference type="SUPFAM" id="SSF56935">
    <property type="entry name" value="Porins"/>
    <property type="match status" value="1"/>
</dbReference>
<dbReference type="InterPro" id="IPR000531">
    <property type="entry name" value="Beta-barrel_TonB"/>
</dbReference>
<evidence type="ECO:0000256" key="7">
    <source>
        <dbReference type="ARBA" id="ARBA00023136"/>
    </source>
</evidence>
<keyword evidence="9 10" id="KW-0998">Cell outer membrane</keyword>
<dbReference type="InterPro" id="IPR037066">
    <property type="entry name" value="Plug_dom_sf"/>
</dbReference>
<evidence type="ECO:0000313" key="14">
    <source>
        <dbReference type="EMBL" id="SFR37710.1"/>
    </source>
</evidence>
<protein>
    <submittedName>
        <fullName evidence="14">Hemoglobin/transferrin/lactoferrin receptor protein</fullName>
    </submittedName>
</protein>
<comment type="subcellular location">
    <subcellularLocation>
        <location evidence="1 10">Cell outer membrane</location>
        <topology evidence="1 10">Multi-pass membrane protein</topology>
    </subcellularLocation>
</comment>
<gene>
    <name evidence="14" type="ORF">SAMN04490243_1304</name>
</gene>
<evidence type="ECO:0000256" key="3">
    <source>
        <dbReference type="ARBA" id="ARBA00022452"/>
    </source>
</evidence>
<dbReference type="STRING" id="400055.SAMN04490243_1304"/>
<feature type="domain" description="TonB-dependent receptor plug" evidence="13">
    <location>
        <begin position="83"/>
        <end position="190"/>
    </location>
</feature>
<keyword evidence="15" id="KW-1185">Reference proteome</keyword>
<evidence type="ECO:0000256" key="9">
    <source>
        <dbReference type="ARBA" id="ARBA00023237"/>
    </source>
</evidence>
<evidence type="ECO:0000256" key="4">
    <source>
        <dbReference type="ARBA" id="ARBA00022692"/>
    </source>
</evidence>
<accession>A0A1I6G6D5</accession>
<evidence type="ECO:0000256" key="11">
    <source>
        <dbReference type="RuleBase" id="RU003357"/>
    </source>
</evidence>
<evidence type="ECO:0000256" key="6">
    <source>
        <dbReference type="ARBA" id="ARBA00023077"/>
    </source>
</evidence>
<keyword evidence="6 11" id="KW-0798">TonB box</keyword>
<dbReference type="Pfam" id="PF00593">
    <property type="entry name" value="TonB_dep_Rec_b-barrel"/>
    <property type="match status" value="1"/>
</dbReference>
<evidence type="ECO:0000313" key="15">
    <source>
        <dbReference type="Proteomes" id="UP000199534"/>
    </source>
</evidence>
<dbReference type="Proteomes" id="UP000199534">
    <property type="component" value="Unassembled WGS sequence"/>
</dbReference>
<keyword evidence="8 14" id="KW-0675">Receptor</keyword>